<sequence length="89" mass="9386">MSGQASPTAEDMPGSELQENSGVRETSRQCTLHPSVTGVRPGLGVFQPVHSISRDETTDAHGGIYLPPIPPKAPAPLVAMQPEAIPQLF</sequence>
<reference evidence="2 3" key="1">
    <citation type="journal article" date="2010" name="Nature">
        <title>The Ectocarpus genome and the independent evolution of multicellularity in brown algae.</title>
        <authorList>
            <person name="Cock J.M."/>
            <person name="Sterck L."/>
            <person name="Rouze P."/>
            <person name="Scornet D."/>
            <person name="Allen A.E."/>
            <person name="Amoutzias G."/>
            <person name="Anthouard V."/>
            <person name="Artiguenave F."/>
            <person name="Aury J.M."/>
            <person name="Badger J.H."/>
            <person name="Beszteri B."/>
            <person name="Billiau K."/>
            <person name="Bonnet E."/>
            <person name="Bothwell J.H."/>
            <person name="Bowler C."/>
            <person name="Boyen C."/>
            <person name="Brownlee C."/>
            <person name="Carrano C.J."/>
            <person name="Charrier B."/>
            <person name="Cho G.Y."/>
            <person name="Coelho S.M."/>
            <person name="Collen J."/>
            <person name="Corre E."/>
            <person name="Da Silva C."/>
            <person name="Delage L."/>
            <person name="Delaroque N."/>
            <person name="Dittami S.M."/>
            <person name="Doulbeau S."/>
            <person name="Elias M."/>
            <person name="Farnham G."/>
            <person name="Gachon C.M."/>
            <person name="Gschloessl B."/>
            <person name="Heesch S."/>
            <person name="Jabbari K."/>
            <person name="Jubin C."/>
            <person name="Kawai H."/>
            <person name="Kimura K."/>
            <person name="Kloareg B."/>
            <person name="Kupper F.C."/>
            <person name="Lang D."/>
            <person name="Le Bail A."/>
            <person name="Leblanc C."/>
            <person name="Lerouge P."/>
            <person name="Lohr M."/>
            <person name="Lopez P.J."/>
            <person name="Martens C."/>
            <person name="Maumus F."/>
            <person name="Michel G."/>
            <person name="Miranda-Saavedra D."/>
            <person name="Morales J."/>
            <person name="Moreau H."/>
            <person name="Motomura T."/>
            <person name="Nagasato C."/>
            <person name="Napoli C.A."/>
            <person name="Nelson D.R."/>
            <person name="Nyvall-Collen P."/>
            <person name="Peters A.F."/>
            <person name="Pommier C."/>
            <person name="Potin P."/>
            <person name="Poulain J."/>
            <person name="Quesneville H."/>
            <person name="Read B."/>
            <person name="Rensing S.A."/>
            <person name="Ritter A."/>
            <person name="Rousvoal S."/>
            <person name="Samanta M."/>
            <person name="Samson G."/>
            <person name="Schroeder D.C."/>
            <person name="Segurens B."/>
            <person name="Strittmatter M."/>
            <person name="Tonon T."/>
            <person name="Tregear J.W."/>
            <person name="Valentin K."/>
            <person name="von Dassow P."/>
            <person name="Yamagishi T."/>
            <person name="Van de Peer Y."/>
            <person name="Wincker P."/>
        </authorList>
    </citation>
    <scope>NUCLEOTIDE SEQUENCE [LARGE SCALE GENOMIC DNA]</scope>
    <source>
        <strain evidence="3">Ec32 / CCAP1310/4</strain>
    </source>
</reference>
<organism evidence="2 3">
    <name type="scientific">Ectocarpus siliculosus</name>
    <name type="common">Brown alga</name>
    <name type="synonym">Conferva siliculosa</name>
    <dbReference type="NCBI Taxonomy" id="2880"/>
    <lineage>
        <taxon>Eukaryota</taxon>
        <taxon>Sar</taxon>
        <taxon>Stramenopiles</taxon>
        <taxon>Ochrophyta</taxon>
        <taxon>PX clade</taxon>
        <taxon>Phaeophyceae</taxon>
        <taxon>Ectocarpales</taxon>
        <taxon>Ectocarpaceae</taxon>
        <taxon>Ectocarpus</taxon>
    </lineage>
</organism>
<dbReference type="AlphaFoldDB" id="D7G8Z8"/>
<gene>
    <name evidence="2" type="ORF">Esi_0094_0021</name>
</gene>
<dbReference type="InParanoid" id="D7G8Z8"/>
<dbReference type="Proteomes" id="UP000002630">
    <property type="component" value="Linkage Group LG10"/>
</dbReference>
<dbReference type="EMBL" id="FN649181">
    <property type="protein sequence ID" value="CBJ28159.1"/>
    <property type="molecule type" value="Genomic_DNA"/>
</dbReference>
<protein>
    <submittedName>
        <fullName evidence="2">Uncharacterized protein</fullName>
    </submittedName>
</protein>
<evidence type="ECO:0000313" key="3">
    <source>
        <dbReference type="Proteomes" id="UP000002630"/>
    </source>
</evidence>
<keyword evidence="3" id="KW-1185">Reference proteome</keyword>
<dbReference type="EMBL" id="FN649735">
    <property type="protein sequence ID" value="CBJ28159.1"/>
    <property type="molecule type" value="Genomic_DNA"/>
</dbReference>
<evidence type="ECO:0000313" key="2">
    <source>
        <dbReference type="EMBL" id="CBJ28159.1"/>
    </source>
</evidence>
<dbReference type="OrthoDB" id="10548889at2759"/>
<feature type="region of interest" description="Disordered" evidence="1">
    <location>
        <begin position="1"/>
        <end position="44"/>
    </location>
</feature>
<proteinExistence type="predicted"/>
<accession>D7G8Z8</accession>
<feature type="compositionally biased region" description="Polar residues" evidence="1">
    <location>
        <begin position="17"/>
        <end position="34"/>
    </location>
</feature>
<name>D7G8Z8_ECTSI</name>
<evidence type="ECO:0000256" key="1">
    <source>
        <dbReference type="SAM" id="MobiDB-lite"/>
    </source>
</evidence>